<sequence>MGNYNCNACANSMDHARDPDSSFHKDTLELPSVCRTLRNPILQNGKGLGYTYIFDFGEGKKGELVNYVQLVGVHSNNIQIKSASGHVPEDGFQTPTHPTNISTDFQNLNLGGECYGNGGNETEKPNYADMHGGQGTRLNFDEASNSPGSSTNKQSSRRPPKSSSRSPPTDHKKAQQISAQERAQRNLKKTSSMPVEREQEHDSHKHGISYGNPDPHAPHMTHGINQNFGGGWANNGQFVQTSGGMPHSGLKGEYGSNHNGEQFWNSNFGGMNTNGGFNAPQMNHAINQNFVGGWDHNGQFVQMSGELTYPGYGFYNNENQNGYGAFGGMYNHGGTYRTFHRSASMPVDNRNGGYYTGEHSSSPAPTYWTDGMDILRDTAI</sequence>
<organism evidence="2 3">
    <name type="scientific">Meloidogyne javanica</name>
    <name type="common">Root-knot nematode worm</name>
    <dbReference type="NCBI Taxonomy" id="6303"/>
    <lineage>
        <taxon>Eukaryota</taxon>
        <taxon>Metazoa</taxon>
        <taxon>Ecdysozoa</taxon>
        <taxon>Nematoda</taxon>
        <taxon>Chromadorea</taxon>
        <taxon>Rhabditida</taxon>
        <taxon>Tylenchina</taxon>
        <taxon>Tylenchomorpha</taxon>
        <taxon>Tylenchoidea</taxon>
        <taxon>Meloidogynidae</taxon>
        <taxon>Meloidogyninae</taxon>
        <taxon>Meloidogyne</taxon>
        <taxon>Meloidogyne incognita group</taxon>
    </lineage>
</organism>
<dbReference type="WBParaSite" id="scaffold25358_cov416.g20377">
    <property type="protein sequence ID" value="scaffold25358_cov416.g20377"/>
    <property type="gene ID" value="scaffold25358_cov416.g20377"/>
</dbReference>
<evidence type="ECO:0000256" key="1">
    <source>
        <dbReference type="SAM" id="MobiDB-lite"/>
    </source>
</evidence>
<evidence type="ECO:0000313" key="3">
    <source>
        <dbReference type="WBParaSite" id="scaffold25358_cov416.g20377"/>
    </source>
</evidence>
<name>A0A915M4A7_MELJA</name>
<accession>A0A915M4A7</accession>
<feature type="compositionally biased region" description="Basic and acidic residues" evidence="1">
    <location>
        <begin position="195"/>
        <end position="205"/>
    </location>
</feature>
<feature type="region of interest" description="Disordered" evidence="1">
    <location>
        <begin position="112"/>
        <end position="228"/>
    </location>
</feature>
<dbReference type="Proteomes" id="UP000887561">
    <property type="component" value="Unplaced"/>
</dbReference>
<reference evidence="3" key="1">
    <citation type="submission" date="2022-11" db="UniProtKB">
        <authorList>
            <consortium name="WormBaseParasite"/>
        </authorList>
    </citation>
    <scope>IDENTIFICATION</scope>
</reference>
<evidence type="ECO:0000313" key="2">
    <source>
        <dbReference type="Proteomes" id="UP000887561"/>
    </source>
</evidence>
<keyword evidence="2" id="KW-1185">Reference proteome</keyword>
<feature type="compositionally biased region" description="Polar residues" evidence="1">
    <location>
        <begin position="142"/>
        <end position="154"/>
    </location>
</feature>
<dbReference type="AlphaFoldDB" id="A0A915M4A7"/>
<proteinExistence type="predicted"/>
<protein>
    <submittedName>
        <fullName evidence="3">Uncharacterized protein</fullName>
    </submittedName>
</protein>